<dbReference type="PANTHER" id="PTHR33376">
    <property type="match status" value="1"/>
</dbReference>
<dbReference type="PIRSF" id="PIRSF006470">
    <property type="entry name" value="DctB"/>
    <property type="match status" value="1"/>
</dbReference>
<dbReference type="AlphaFoldDB" id="A0A0T5X9V6"/>
<proteinExistence type="predicted"/>
<name>A0A0T5X9V6_9BACT</name>
<protein>
    <submittedName>
        <fullName evidence="3">TRAP transporter solute receptor, DctP family</fullName>
    </submittedName>
</protein>
<sequence>MRMRRAVICLLIMVSILALSGSALAETLTVKMSYNGPPDEVNNAVHYYAVNFKKLVEDKLEGKIKIELYPDSQLGTEEERMELLTKSGLNQPIINVASYAGMAPLLPELYAASIPFMFDSYKAAHQFFDSGRYWSKLKEEFKKRTGAVLLEAVEEGGFLAFTNSKREIKSPDDFKGLKFRAMDEGQVILYKAFGASGIPIPWTELYMALKTGVVDGQMNPATYIIIGSLYEVQKYMTLANIQYSDQFLVVNGDLFDGLPEAEQKAIAEAAHQANVMTREMVESQDAEQIKFLEEKGMKVYAPNEDEMNAFRDKGQPAYIEWLKTTVDEEWLNMALEDAKAANEAVK</sequence>
<reference evidence="4" key="1">
    <citation type="submission" date="2012-09" db="EMBL/GenBank/DDBJ databases">
        <authorList>
            <person name="Weinstock G."/>
            <person name="Sodergren E."/>
            <person name="Clifton S."/>
            <person name="Fulton L."/>
            <person name="Fulton B."/>
            <person name="Courtney L."/>
            <person name="Fronick C."/>
            <person name="Harrison M."/>
            <person name="Strong C."/>
            <person name="Farmer C."/>
            <person name="Delehaunty K."/>
            <person name="Markovic C."/>
            <person name="Hall O."/>
            <person name="Minx P."/>
            <person name="Tomlinson C."/>
            <person name="Mitreva M."/>
            <person name="Nelson J."/>
            <person name="Hou S."/>
            <person name="Wollam A."/>
            <person name="Pepin K.H."/>
            <person name="Johnson M."/>
            <person name="Bhonagiri V."/>
            <person name="Nash W.E."/>
            <person name="Suruliraj S."/>
            <person name="Warren W."/>
            <person name="Chinwalla A."/>
            <person name="Mardis E.R."/>
            <person name="Wilson R.K."/>
        </authorList>
    </citation>
    <scope>NUCLEOTIDE SEQUENCE [LARGE SCALE GENOMIC DNA]</scope>
    <source>
        <strain evidence="4">OS1</strain>
    </source>
</reference>
<dbReference type="PANTHER" id="PTHR33376:SF18">
    <property type="entry name" value="2,3-DIKETO-L-GULONATE-BINDING PERIPLASMIC PROTEIN YIAO"/>
    <property type="match status" value="1"/>
</dbReference>
<keyword evidence="4" id="KW-1185">Reference proteome</keyword>
<feature type="signal peptide" evidence="2">
    <location>
        <begin position="1"/>
        <end position="25"/>
    </location>
</feature>
<dbReference type="InterPro" id="IPR004682">
    <property type="entry name" value="TRAP_DctP"/>
</dbReference>
<dbReference type="Pfam" id="PF03480">
    <property type="entry name" value="DctP"/>
    <property type="match status" value="1"/>
</dbReference>
<keyword evidence="1 2" id="KW-0732">Signal</keyword>
<dbReference type="GO" id="GO:0030246">
    <property type="term" value="F:carbohydrate binding"/>
    <property type="evidence" value="ECO:0007669"/>
    <property type="project" value="TreeGrafter"/>
</dbReference>
<dbReference type="NCBIfam" id="NF037995">
    <property type="entry name" value="TRAP_S1"/>
    <property type="match status" value="1"/>
</dbReference>
<dbReference type="GO" id="GO:0055085">
    <property type="term" value="P:transmembrane transport"/>
    <property type="evidence" value="ECO:0007669"/>
    <property type="project" value="InterPro"/>
</dbReference>
<dbReference type="InterPro" id="IPR018389">
    <property type="entry name" value="DctP_fam"/>
</dbReference>
<dbReference type="STRING" id="592015.HMPREF1705_04425"/>
<gene>
    <name evidence="3" type="ORF">HMPREF1705_04425</name>
</gene>
<dbReference type="Gene3D" id="3.40.190.170">
    <property type="entry name" value="Bacterial extracellular solute-binding protein, family 7"/>
    <property type="match status" value="1"/>
</dbReference>
<evidence type="ECO:0000256" key="2">
    <source>
        <dbReference type="SAM" id="SignalP"/>
    </source>
</evidence>
<dbReference type="InterPro" id="IPR038404">
    <property type="entry name" value="TRAP_DctP_sf"/>
</dbReference>
<dbReference type="NCBIfam" id="TIGR00787">
    <property type="entry name" value="dctP"/>
    <property type="match status" value="1"/>
</dbReference>
<organism evidence="3 4">
    <name type="scientific">Acetomicrobium hydrogeniformans ATCC BAA-1850</name>
    <dbReference type="NCBI Taxonomy" id="592015"/>
    <lineage>
        <taxon>Bacteria</taxon>
        <taxon>Thermotogati</taxon>
        <taxon>Synergistota</taxon>
        <taxon>Synergistia</taxon>
        <taxon>Synergistales</taxon>
        <taxon>Acetomicrobiaceae</taxon>
        <taxon>Acetomicrobium</taxon>
    </lineage>
</organism>
<dbReference type="Proteomes" id="UP000005273">
    <property type="component" value="Unassembled WGS sequence"/>
</dbReference>
<evidence type="ECO:0000256" key="1">
    <source>
        <dbReference type="ARBA" id="ARBA00022729"/>
    </source>
</evidence>
<feature type="chain" id="PRO_5006666421" evidence="2">
    <location>
        <begin position="26"/>
        <end position="346"/>
    </location>
</feature>
<comment type="caution">
    <text evidence="3">The sequence shown here is derived from an EMBL/GenBank/DDBJ whole genome shotgun (WGS) entry which is preliminary data.</text>
</comment>
<evidence type="ECO:0000313" key="4">
    <source>
        <dbReference type="Proteomes" id="UP000005273"/>
    </source>
</evidence>
<dbReference type="EMBL" id="ACJX03000001">
    <property type="protein sequence ID" value="KRT35159.1"/>
    <property type="molecule type" value="Genomic_DNA"/>
</dbReference>
<dbReference type="CDD" id="cd13677">
    <property type="entry name" value="PBP2_TRAP_SBP_like_6"/>
    <property type="match status" value="1"/>
</dbReference>
<keyword evidence="3" id="KW-0675">Receptor</keyword>
<dbReference type="eggNOG" id="COG1638">
    <property type="taxonomic scope" value="Bacteria"/>
</dbReference>
<accession>A0A0T5X9V6</accession>
<evidence type="ECO:0000313" key="3">
    <source>
        <dbReference type="EMBL" id="KRT35159.1"/>
    </source>
</evidence>
<dbReference type="GO" id="GO:0030288">
    <property type="term" value="C:outer membrane-bounded periplasmic space"/>
    <property type="evidence" value="ECO:0007669"/>
    <property type="project" value="InterPro"/>
</dbReference>